<reference evidence="3" key="1">
    <citation type="submission" date="2018-03" db="EMBL/GenBank/DDBJ databases">
        <authorList>
            <person name="Rodrigo-Torres L."/>
            <person name="Arahal R. D."/>
            <person name="Lucena T."/>
        </authorList>
    </citation>
    <scope>NUCLEOTIDE SEQUENCE [LARGE SCALE GENOMIC DNA]</scope>
    <source>
        <strain evidence="3">CECT 8811</strain>
    </source>
</reference>
<evidence type="ECO:0000256" key="1">
    <source>
        <dbReference type="SAM" id="SignalP"/>
    </source>
</evidence>
<protein>
    <submittedName>
        <fullName evidence="2">Uncharacterized protein</fullName>
    </submittedName>
</protein>
<feature type="chain" id="PRO_5015302582" evidence="1">
    <location>
        <begin position="31"/>
        <end position="64"/>
    </location>
</feature>
<dbReference type="RefSeq" id="WP_108857123.1">
    <property type="nucleotide sequence ID" value="NZ_OMOI01000001.1"/>
</dbReference>
<accession>A0A2R8AMC3</accession>
<dbReference type="AlphaFoldDB" id="A0A2R8AMC3"/>
<dbReference type="EMBL" id="OMOI01000001">
    <property type="protein sequence ID" value="SPF77171.1"/>
    <property type="molecule type" value="Genomic_DNA"/>
</dbReference>
<evidence type="ECO:0000313" key="2">
    <source>
        <dbReference type="EMBL" id="SPF77171.1"/>
    </source>
</evidence>
<organism evidence="2 3">
    <name type="scientific">Aliiroseovarius pelagivivens</name>
    <dbReference type="NCBI Taxonomy" id="1639690"/>
    <lineage>
        <taxon>Bacteria</taxon>
        <taxon>Pseudomonadati</taxon>
        <taxon>Pseudomonadota</taxon>
        <taxon>Alphaproteobacteria</taxon>
        <taxon>Rhodobacterales</taxon>
        <taxon>Paracoccaceae</taxon>
        <taxon>Aliiroseovarius</taxon>
    </lineage>
</organism>
<gene>
    <name evidence="2" type="ORF">ALP8811_02194</name>
</gene>
<evidence type="ECO:0000313" key="3">
    <source>
        <dbReference type="Proteomes" id="UP000244911"/>
    </source>
</evidence>
<keyword evidence="3" id="KW-1185">Reference proteome</keyword>
<name>A0A2R8AMC3_9RHOB</name>
<dbReference type="Proteomes" id="UP000244911">
    <property type="component" value="Unassembled WGS sequence"/>
</dbReference>
<feature type="signal peptide" evidence="1">
    <location>
        <begin position="1"/>
        <end position="30"/>
    </location>
</feature>
<keyword evidence="1" id="KW-0732">Signal</keyword>
<proteinExistence type="predicted"/>
<sequence length="64" mass="6825">MKMFTQSLKIAIAVSTIGLGIVATPTAAQAMPMPTLSFPDAESGWGCRFTSTCEFGPLSTRENR</sequence>